<proteinExistence type="predicted"/>
<name>A0AAD9D6A9_9STRA</name>
<dbReference type="EMBL" id="JATAAI010000034">
    <property type="protein sequence ID" value="KAK1735447.1"/>
    <property type="molecule type" value="Genomic_DNA"/>
</dbReference>
<evidence type="ECO:0000313" key="1">
    <source>
        <dbReference type="EMBL" id="KAK1735447.1"/>
    </source>
</evidence>
<comment type="caution">
    <text evidence="1">The sequence shown here is derived from an EMBL/GenBank/DDBJ whole genome shotgun (WGS) entry which is preliminary data.</text>
</comment>
<dbReference type="AlphaFoldDB" id="A0AAD9D6A9"/>
<gene>
    <name evidence="1" type="ORF">QTG54_014061</name>
</gene>
<reference evidence="1" key="1">
    <citation type="submission" date="2023-06" db="EMBL/GenBank/DDBJ databases">
        <title>Survivors Of The Sea: Transcriptome response of Skeletonema marinoi to long-term dormancy.</title>
        <authorList>
            <person name="Pinder M.I.M."/>
            <person name="Kourtchenko O."/>
            <person name="Robertson E.K."/>
            <person name="Larsson T."/>
            <person name="Maumus F."/>
            <person name="Osuna-Cruz C.M."/>
            <person name="Vancaester E."/>
            <person name="Stenow R."/>
            <person name="Vandepoele K."/>
            <person name="Ploug H."/>
            <person name="Bruchert V."/>
            <person name="Godhe A."/>
            <person name="Topel M."/>
        </authorList>
    </citation>
    <scope>NUCLEOTIDE SEQUENCE</scope>
    <source>
        <strain evidence="1">R05AC</strain>
    </source>
</reference>
<organism evidence="1 2">
    <name type="scientific">Skeletonema marinoi</name>
    <dbReference type="NCBI Taxonomy" id="267567"/>
    <lineage>
        <taxon>Eukaryota</taxon>
        <taxon>Sar</taxon>
        <taxon>Stramenopiles</taxon>
        <taxon>Ochrophyta</taxon>
        <taxon>Bacillariophyta</taxon>
        <taxon>Coscinodiscophyceae</taxon>
        <taxon>Thalassiosirophycidae</taxon>
        <taxon>Thalassiosirales</taxon>
        <taxon>Skeletonemataceae</taxon>
        <taxon>Skeletonema</taxon>
        <taxon>Skeletonema marinoi-dohrnii complex</taxon>
    </lineage>
</organism>
<protein>
    <submittedName>
        <fullName evidence="1">Uncharacterized protein</fullName>
    </submittedName>
</protein>
<keyword evidence="2" id="KW-1185">Reference proteome</keyword>
<dbReference type="Proteomes" id="UP001224775">
    <property type="component" value="Unassembled WGS sequence"/>
</dbReference>
<dbReference type="PANTHER" id="PTHR36018">
    <property type="entry name" value="OS09G0481800 PROTEIN"/>
    <property type="match status" value="1"/>
</dbReference>
<evidence type="ECO:0000313" key="2">
    <source>
        <dbReference type="Proteomes" id="UP001224775"/>
    </source>
</evidence>
<accession>A0AAD9D6A9</accession>
<dbReference type="PANTHER" id="PTHR36018:SF1">
    <property type="entry name" value="OS09G0481800 PROTEIN"/>
    <property type="match status" value="1"/>
</dbReference>
<sequence length="245" mass="27116">MYLPPNVLDTTTTNMMRRSSSIPSSPSPVVRCTAFLLLCTISSSLGFTPPSPQLLRPISSNLSTKSTKLYNIYDDWSTDLLSTASSDYTYEDLILPFCDEEAVEECLEELMDSDYGKTMFGRHDMAANVGITGTLELISLEGPEATLSLIGKFWHRRETVLGKAAMYLNARMPEITSITVASAEDLNDFEEVTDEFTGEVLYVEDKRSPDFNGDRETMEYQGLDPDARGPFPPSVFGSGVKIIPT</sequence>